<comment type="caution">
    <text evidence="2">The sequence shown here is derived from an EMBL/GenBank/DDBJ whole genome shotgun (WGS) entry which is preliminary data.</text>
</comment>
<accession>A0A944MDB3</accession>
<organism evidence="2 3">
    <name type="scientific">Candidatus Thiodiazotropha taylori</name>
    <dbReference type="NCBI Taxonomy" id="2792791"/>
    <lineage>
        <taxon>Bacteria</taxon>
        <taxon>Pseudomonadati</taxon>
        <taxon>Pseudomonadota</taxon>
        <taxon>Gammaproteobacteria</taxon>
        <taxon>Chromatiales</taxon>
        <taxon>Sedimenticolaceae</taxon>
        <taxon>Candidatus Thiodiazotropha</taxon>
    </lineage>
</organism>
<gene>
    <name evidence="2" type="ORF">KME65_16530</name>
</gene>
<dbReference type="InterPro" id="IPR012902">
    <property type="entry name" value="N_methyl_site"/>
</dbReference>
<keyword evidence="1" id="KW-0812">Transmembrane</keyword>
<proteinExistence type="predicted"/>
<protein>
    <submittedName>
        <fullName evidence="2">Prepilin-type N-terminal cleavage/methylation domain-containing protein</fullName>
    </submittedName>
</protein>
<dbReference type="PROSITE" id="PS00409">
    <property type="entry name" value="PROKAR_NTER_METHYL"/>
    <property type="match status" value="1"/>
</dbReference>
<evidence type="ECO:0000313" key="3">
    <source>
        <dbReference type="Proteomes" id="UP000770889"/>
    </source>
</evidence>
<dbReference type="EMBL" id="JAHHGM010000018">
    <property type="protein sequence ID" value="MBT2990564.1"/>
    <property type="molecule type" value="Genomic_DNA"/>
</dbReference>
<keyword evidence="1" id="KW-0472">Membrane</keyword>
<reference evidence="2 3" key="1">
    <citation type="submission" date="2021-05" db="EMBL/GenBank/DDBJ databases">
        <title>Genetic and Functional Diversity in Clade A Lucinid endosymbionts from the Bahamas.</title>
        <authorList>
            <person name="Giani N.M."/>
            <person name="Engel A.S."/>
            <person name="Campbell B.J."/>
        </authorList>
    </citation>
    <scope>NUCLEOTIDE SEQUENCE [LARGE SCALE GENOMIC DNA]</scope>
    <source>
        <strain evidence="2">LUC16012Gg_MoonRockCtena</strain>
    </source>
</reference>
<dbReference type="NCBIfam" id="TIGR02532">
    <property type="entry name" value="IV_pilin_GFxxxE"/>
    <property type="match status" value="1"/>
</dbReference>
<evidence type="ECO:0000256" key="1">
    <source>
        <dbReference type="SAM" id="Phobius"/>
    </source>
</evidence>
<dbReference type="Pfam" id="PF07963">
    <property type="entry name" value="N_methyl"/>
    <property type="match status" value="1"/>
</dbReference>
<dbReference type="Proteomes" id="UP000770889">
    <property type="component" value="Unassembled WGS sequence"/>
</dbReference>
<name>A0A944MDB3_9GAMM</name>
<feature type="transmembrane region" description="Helical" evidence="1">
    <location>
        <begin position="39"/>
        <end position="59"/>
    </location>
</feature>
<keyword evidence="1" id="KW-1133">Transmembrane helix</keyword>
<sequence length="240" mass="26945">MTIPRRSIPTQQASGETGVAHGKAAAVVRRSSGFTLLEVMVALLLLAIIMTTSVSMLFVNLKGWESLTSHGDAILHEHLIQKRVASMVQHIVPLVWRDQNQRLLAIKGEPSQLQFISKSPQQYSAGGLFEYLLVEERTPQQGSSLVLYFAPMDPKTSALTLPENGARRVLMSGLQAVEFSYFGNKRDQERADWHNSWEVNSAHYPALIGLRILPDDDEGGIRESFFRIHQDYPVVVRPRR</sequence>
<evidence type="ECO:0000313" key="2">
    <source>
        <dbReference type="EMBL" id="MBT2990564.1"/>
    </source>
</evidence>
<dbReference type="AlphaFoldDB" id="A0A944MDB3"/>